<keyword evidence="3 10" id="KW-0812">Transmembrane</keyword>
<dbReference type="InterPro" id="IPR017452">
    <property type="entry name" value="GPCR_Rhodpsn_7TM"/>
</dbReference>
<dbReference type="PANTHER" id="PTHR45695:SF15">
    <property type="entry name" value="OPSIN RH2"/>
    <property type="match status" value="1"/>
</dbReference>
<evidence type="ECO:0000313" key="13">
    <source>
        <dbReference type="Proteomes" id="UP000653454"/>
    </source>
</evidence>
<evidence type="ECO:0000256" key="2">
    <source>
        <dbReference type="ARBA" id="ARBA00010663"/>
    </source>
</evidence>
<evidence type="ECO:0000256" key="6">
    <source>
        <dbReference type="ARBA" id="ARBA00023136"/>
    </source>
</evidence>
<keyword evidence="8" id="KW-0807">Transducer</keyword>
<evidence type="ECO:0000256" key="8">
    <source>
        <dbReference type="ARBA" id="ARBA00023224"/>
    </source>
</evidence>
<dbReference type="InterPro" id="IPR000276">
    <property type="entry name" value="GPCR_Rhodpsn"/>
</dbReference>
<accession>A0A8S4G5Y9</accession>
<evidence type="ECO:0000256" key="4">
    <source>
        <dbReference type="ARBA" id="ARBA00022989"/>
    </source>
</evidence>
<protein>
    <submittedName>
        <fullName evidence="12">(diamondback moth) hypothetical protein</fullName>
    </submittedName>
</protein>
<evidence type="ECO:0000259" key="11">
    <source>
        <dbReference type="PROSITE" id="PS50262"/>
    </source>
</evidence>
<dbReference type="PRINTS" id="PR00237">
    <property type="entry name" value="GPCRRHODOPSN"/>
</dbReference>
<evidence type="ECO:0000256" key="9">
    <source>
        <dbReference type="SAM" id="MobiDB-lite"/>
    </source>
</evidence>
<proteinExistence type="inferred from homology"/>
<keyword evidence="5" id="KW-0297">G-protein coupled receptor</keyword>
<keyword evidence="7" id="KW-0675">Receptor</keyword>
<evidence type="ECO:0000256" key="3">
    <source>
        <dbReference type="ARBA" id="ARBA00022692"/>
    </source>
</evidence>
<gene>
    <name evidence="12" type="ORF">PLXY2_LOCUS13173</name>
</gene>
<keyword evidence="13" id="KW-1185">Reference proteome</keyword>
<dbReference type="PROSITE" id="PS50262">
    <property type="entry name" value="G_PROTEIN_RECEP_F1_2"/>
    <property type="match status" value="1"/>
</dbReference>
<dbReference type="GO" id="GO:0004930">
    <property type="term" value="F:G protein-coupled receptor activity"/>
    <property type="evidence" value="ECO:0007669"/>
    <property type="project" value="UniProtKB-KW"/>
</dbReference>
<reference evidence="12" key="1">
    <citation type="submission" date="2020-11" db="EMBL/GenBank/DDBJ databases">
        <authorList>
            <person name="Whiteford S."/>
        </authorList>
    </citation>
    <scope>NUCLEOTIDE SEQUENCE</scope>
</reference>
<comment type="similarity">
    <text evidence="2">Belongs to the G-protein coupled receptor 1 family.</text>
</comment>
<comment type="subcellular location">
    <subcellularLocation>
        <location evidence="1">Membrane</location>
        <topology evidence="1">Multi-pass membrane protein</topology>
    </subcellularLocation>
</comment>
<feature type="domain" description="G-protein coupled receptors family 1 profile" evidence="11">
    <location>
        <begin position="1"/>
        <end position="91"/>
    </location>
</feature>
<dbReference type="Pfam" id="PF00001">
    <property type="entry name" value="7tm_1"/>
    <property type="match status" value="1"/>
</dbReference>
<feature type="transmembrane region" description="Helical" evidence="10">
    <location>
        <begin position="72"/>
        <end position="94"/>
    </location>
</feature>
<name>A0A8S4G5Y9_PLUXY</name>
<feature type="transmembrane region" description="Helical" evidence="10">
    <location>
        <begin position="34"/>
        <end position="52"/>
    </location>
</feature>
<feature type="region of interest" description="Disordered" evidence="9">
    <location>
        <begin position="125"/>
        <end position="160"/>
    </location>
</feature>
<evidence type="ECO:0000256" key="5">
    <source>
        <dbReference type="ARBA" id="ARBA00023040"/>
    </source>
</evidence>
<dbReference type="GO" id="GO:0005886">
    <property type="term" value="C:plasma membrane"/>
    <property type="evidence" value="ECO:0007669"/>
    <property type="project" value="TreeGrafter"/>
</dbReference>
<comment type="caution">
    <text evidence="12">The sequence shown here is derived from an EMBL/GenBank/DDBJ whole genome shotgun (WGS) entry which is preliminary data.</text>
</comment>
<evidence type="ECO:0000313" key="12">
    <source>
        <dbReference type="EMBL" id="CAG9134917.1"/>
    </source>
</evidence>
<dbReference type="PANTHER" id="PTHR45695">
    <property type="entry name" value="LEUCOKININ RECEPTOR-RELATED"/>
    <property type="match status" value="1"/>
</dbReference>
<dbReference type="Gene3D" id="1.20.1070.10">
    <property type="entry name" value="Rhodopsin 7-helix transmembrane proteins"/>
    <property type="match status" value="1"/>
</dbReference>
<keyword evidence="4 10" id="KW-1133">Transmembrane helix</keyword>
<evidence type="ECO:0000256" key="1">
    <source>
        <dbReference type="ARBA" id="ARBA00004141"/>
    </source>
</evidence>
<dbReference type="Proteomes" id="UP000653454">
    <property type="component" value="Unassembled WGS sequence"/>
</dbReference>
<organism evidence="12 13">
    <name type="scientific">Plutella xylostella</name>
    <name type="common">Diamondback moth</name>
    <name type="synonym">Plutella maculipennis</name>
    <dbReference type="NCBI Taxonomy" id="51655"/>
    <lineage>
        <taxon>Eukaryota</taxon>
        <taxon>Metazoa</taxon>
        <taxon>Ecdysozoa</taxon>
        <taxon>Arthropoda</taxon>
        <taxon>Hexapoda</taxon>
        <taxon>Insecta</taxon>
        <taxon>Pterygota</taxon>
        <taxon>Neoptera</taxon>
        <taxon>Endopterygota</taxon>
        <taxon>Lepidoptera</taxon>
        <taxon>Glossata</taxon>
        <taxon>Ditrysia</taxon>
        <taxon>Yponomeutoidea</taxon>
        <taxon>Plutellidae</taxon>
        <taxon>Plutella</taxon>
    </lineage>
</organism>
<evidence type="ECO:0000256" key="10">
    <source>
        <dbReference type="SAM" id="Phobius"/>
    </source>
</evidence>
<dbReference type="SUPFAM" id="SSF81321">
    <property type="entry name" value="Family A G protein-coupled receptor-like"/>
    <property type="match status" value="1"/>
</dbReference>
<dbReference type="AlphaFoldDB" id="A0A8S4G5Y9"/>
<evidence type="ECO:0000256" key="7">
    <source>
        <dbReference type="ARBA" id="ARBA00023170"/>
    </source>
</evidence>
<keyword evidence="6 10" id="KW-0472">Membrane</keyword>
<dbReference type="EMBL" id="CAJHNJ030000089">
    <property type="protein sequence ID" value="CAG9134917.1"/>
    <property type="molecule type" value="Genomic_DNA"/>
</dbReference>
<sequence>MGRTLCSVRPPFDMDEGNLSMQQGLRIMKERKRVAWILLLLAVLFAACWLPYNIMQLLLDINPSYTKHLSTFLPYALYLGHANSAINPIVYCLMTRNFQRSAKKILCGKGVCKQTTFTMATLRHNGHTHTHKPQPGAHTRTQLSHVTRSSRRTAPAHALSADMLHRHGHIDYRY</sequence>